<evidence type="ECO:0000256" key="6">
    <source>
        <dbReference type="ARBA" id="ARBA00023002"/>
    </source>
</evidence>
<dbReference type="PROSITE" id="PS00079">
    <property type="entry name" value="MULTICOPPER_OXIDASE1"/>
    <property type="match status" value="1"/>
</dbReference>
<dbReference type="SUPFAM" id="SSF49503">
    <property type="entry name" value="Cupredoxins"/>
    <property type="match status" value="3"/>
</dbReference>
<keyword evidence="5" id="KW-0479">Metal-binding</keyword>
<organism evidence="14 15">
    <name type="scientific">Zymoseptoria brevis</name>
    <dbReference type="NCBI Taxonomy" id="1047168"/>
    <lineage>
        <taxon>Eukaryota</taxon>
        <taxon>Fungi</taxon>
        <taxon>Dikarya</taxon>
        <taxon>Ascomycota</taxon>
        <taxon>Pezizomycotina</taxon>
        <taxon>Dothideomycetes</taxon>
        <taxon>Dothideomycetidae</taxon>
        <taxon>Mycosphaerellales</taxon>
        <taxon>Mycosphaerellaceae</taxon>
        <taxon>Zymoseptoria</taxon>
    </lineage>
</organism>
<evidence type="ECO:0000256" key="2">
    <source>
        <dbReference type="ARBA" id="ARBA00001935"/>
    </source>
</evidence>
<evidence type="ECO:0000259" key="11">
    <source>
        <dbReference type="Pfam" id="PF00394"/>
    </source>
</evidence>
<keyword evidence="9" id="KW-0439">Lignin degradation</keyword>
<comment type="similarity">
    <text evidence="3">Belongs to the multicopper oxidase family.</text>
</comment>
<protein>
    <recommendedName>
        <fullName evidence="4">laccase</fullName>
        <ecNumber evidence="4">1.10.3.2</ecNumber>
    </recommendedName>
</protein>
<dbReference type="CDD" id="cd13854">
    <property type="entry name" value="CuRO_1_MaLCC_like"/>
    <property type="match status" value="1"/>
</dbReference>
<dbReference type="GO" id="GO:0046274">
    <property type="term" value="P:lignin catabolic process"/>
    <property type="evidence" value="ECO:0007669"/>
    <property type="project" value="UniProtKB-KW"/>
</dbReference>
<dbReference type="PANTHER" id="PTHR11709:SF87">
    <property type="entry name" value="LACCASE"/>
    <property type="match status" value="1"/>
</dbReference>
<evidence type="ECO:0000259" key="13">
    <source>
        <dbReference type="Pfam" id="PF07732"/>
    </source>
</evidence>
<evidence type="ECO:0000259" key="12">
    <source>
        <dbReference type="Pfam" id="PF07731"/>
    </source>
</evidence>
<sequence length="581" mass="63981">MKLLTSLAAIVSVSRAFVLPAERLSSELSTIEERQTADPECVHGPQTRRCWSGGYSVATDFDLKHPETTVTRSYTLTITNTTCNPDGNGERLCQLINGQYPGPTITADWGDILSIKIINKLQDNGTAIHFHGVRQLNTCGADGVPGITQCPIAPGAEFTYLFRATQFGTSWYHSHFSNQYGDGVVGAMVFNGPATSNYDVDLGPYSLTDWYYDTAFETSMQSMISLQTQGGPPKANNILINGTNKNAAGGGAYNEVTITKGKKYRLRLINMSVDQYMRVSLDGHKMTVMTSDFVPIKPYVTETLLIAIGQRYDVIITANQTAGSYFFRVDPAADCFAANDHFGRAIWTYSDVSPATPPENPWPVPTTQCLEPSEMAPYWKQAVPSNSFSSDVTRLNVNITTGEFLPDPDTIVVWAIDDQNINVNWSRPTVSFVDEGDTGYTPEMHVMHLQDEGKWNYYLIQQTGSAPPIPHPIHLHGHDFFVLGQGSTAWDGTATLNFATPPRRDTATVPGGGWLAIAFPSNNPGTWLLHCHIAFHIGEGLGMQFIEEAGKIVKPHGYDETCSSWRAYEKGMYYPKHDSGL</sequence>
<evidence type="ECO:0000256" key="3">
    <source>
        <dbReference type="ARBA" id="ARBA00010609"/>
    </source>
</evidence>
<comment type="catalytic activity">
    <reaction evidence="1">
        <text>4 hydroquinone + O2 = 4 benzosemiquinone + 2 H2O</text>
        <dbReference type="Rhea" id="RHEA:11276"/>
        <dbReference type="ChEBI" id="CHEBI:15377"/>
        <dbReference type="ChEBI" id="CHEBI:15379"/>
        <dbReference type="ChEBI" id="CHEBI:17594"/>
        <dbReference type="ChEBI" id="CHEBI:17977"/>
        <dbReference type="EC" id="1.10.3.2"/>
    </reaction>
</comment>
<dbReference type="Proteomes" id="UP000033647">
    <property type="component" value="Unassembled WGS sequence"/>
</dbReference>
<dbReference type="FunFam" id="2.60.40.420:FF:000021">
    <property type="entry name" value="Extracellular dihydrogeodin oxidase/laccase"/>
    <property type="match status" value="1"/>
</dbReference>
<dbReference type="GO" id="GO:0005507">
    <property type="term" value="F:copper ion binding"/>
    <property type="evidence" value="ECO:0007669"/>
    <property type="project" value="InterPro"/>
</dbReference>
<proteinExistence type="inferred from homology"/>
<evidence type="ECO:0000256" key="4">
    <source>
        <dbReference type="ARBA" id="ARBA00012297"/>
    </source>
</evidence>
<dbReference type="Gene3D" id="2.60.40.420">
    <property type="entry name" value="Cupredoxins - blue copper proteins"/>
    <property type="match status" value="3"/>
</dbReference>
<dbReference type="InterPro" id="IPR008972">
    <property type="entry name" value="Cupredoxin"/>
</dbReference>
<dbReference type="OrthoDB" id="2121828at2759"/>
<feature type="domain" description="Plastocyanin-like" evidence="11">
    <location>
        <begin position="206"/>
        <end position="332"/>
    </location>
</feature>
<keyword evidence="8" id="KW-0325">Glycoprotein</keyword>
<dbReference type="Pfam" id="PF00394">
    <property type="entry name" value="Cu-oxidase"/>
    <property type="match status" value="1"/>
</dbReference>
<evidence type="ECO:0000256" key="9">
    <source>
        <dbReference type="ARBA" id="ARBA00023185"/>
    </source>
</evidence>
<keyword evidence="6" id="KW-0560">Oxidoreductase</keyword>
<dbReference type="FunFam" id="2.60.40.420:FF:000045">
    <property type="entry name" value="Laccase 2"/>
    <property type="match status" value="1"/>
</dbReference>
<name>A0A0F4G6K7_9PEZI</name>
<dbReference type="CDD" id="cd13901">
    <property type="entry name" value="CuRO_3_MaLCC_like"/>
    <property type="match status" value="1"/>
</dbReference>
<feature type="domain" description="Plastocyanin-like" evidence="12">
    <location>
        <begin position="436"/>
        <end position="549"/>
    </location>
</feature>
<evidence type="ECO:0000256" key="10">
    <source>
        <dbReference type="SAM" id="SignalP"/>
    </source>
</evidence>
<evidence type="ECO:0000256" key="1">
    <source>
        <dbReference type="ARBA" id="ARBA00000349"/>
    </source>
</evidence>
<dbReference type="InterPro" id="IPR001117">
    <property type="entry name" value="Cu-oxidase_2nd"/>
</dbReference>
<accession>A0A0F4G6K7</accession>
<dbReference type="InterPro" id="IPR011706">
    <property type="entry name" value="Cu-oxidase_C"/>
</dbReference>
<evidence type="ECO:0000256" key="7">
    <source>
        <dbReference type="ARBA" id="ARBA00023008"/>
    </source>
</evidence>
<dbReference type="EC" id="1.10.3.2" evidence="4"/>
<dbReference type="EMBL" id="LAFY01005787">
    <property type="protein sequence ID" value="KJX92672.1"/>
    <property type="molecule type" value="Genomic_DNA"/>
</dbReference>
<dbReference type="InterPro" id="IPR011707">
    <property type="entry name" value="Cu-oxidase-like_N"/>
</dbReference>
<dbReference type="PROSITE" id="PS00080">
    <property type="entry name" value="MULTICOPPER_OXIDASE2"/>
    <property type="match status" value="1"/>
</dbReference>
<comment type="caution">
    <text evidence="14">The sequence shown here is derived from an EMBL/GenBank/DDBJ whole genome shotgun (WGS) entry which is preliminary data.</text>
</comment>
<evidence type="ECO:0000313" key="15">
    <source>
        <dbReference type="Proteomes" id="UP000033647"/>
    </source>
</evidence>
<evidence type="ECO:0000256" key="5">
    <source>
        <dbReference type="ARBA" id="ARBA00022723"/>
    </source>
</evidence>
<dbReference type="Pfam" id="PF07731">
    <property type="entry name" value="Cu-oxidase_2"/>
    <property type="match status" value="1"/>
</dbReference>
<evidence type="ECO:0000256" key="8">
    <source>
        <dbReference type="ARBA" id="ARBA00023180"/>
    </source>
</evidence>
<dbReference type="GO" id="GO:0052716">
    <property type="term" value="F:hydroquinone:oxygen oxidoreductase activity"/>
    <property type="evidence" value="ECO:0007669"/>
    <property type="project" value="UniProtKB-EC"/>
</dbReference>
<comment type="cofactor">
    <cofactor evidence="2">
        <name>Cu cation</name>
        <dbReference type="ChEBI" id="CHEBI:23378"/>
    </cofactor>
</comment>
<dbReference type="Pfam" id="PF07732">
    <property type="entry name" value="Cu-oxidase_3"/>
    <property type="match status" value="1"/>
</dbReference>
<dbReference type="STRING" id="1047168.A0A0F4G6K7"/>
<dbReference type="InterPro" id="IPR045087">
    <property type="entry name" value="Cu-oxidase_fam"/>
</dbReference>
<keyword evidence="15" id="KW-1185">Reference proteome</keyword>
<keyword evidence="7" id="KW-0186">Copper</keyword>
<dbReference type="AlphaFoldDB" id="A0A0F4G6K7"/>
<feature type="domain" description="Plastocyanin-like" evidence="13">
    <location>
        <begin position="78"/>
        <end position="193"/>
    </location>
</feature>
<evidence type="ECO:0000313" key="14">
    <source>
        <dbReference type="EMBL" id="KJX92672.1"/>
    </source>
</evidence>
<feature type="signal peptide" evidence="10">
    <location>
        <begin position="1"/>
        <end position="16"/>
    </location>
</feature>
<gene>
    <name evidence="14" type="ORF">TI39_contig5832g00022</name>
</gene>
<keyword evidence="10" id="KW-0732">Signal</keyword>
<dbReference type="CDD" id="cd13880">
    <property type="entry name" value="CuRO_2_MaLCC_like"/>
    <property type="match status" value="1"/>
</dbReference>
<dbReference type="PANTHER" id="PTHR11709">
    <property type="entry name" value="MULTI-COPPER OXIDASE"/>
    <property type="match status" value="1"/>
</dbReference>
<reference evidence="14 15" key="1">
    <citation type="submission" date="2015-03" db="EMBL/GenBank/DDBJ databases">
        <title>RNA-seq based gene annotation and comparative genomics of four Zymoseptoria species reveal species-specific pathogenicity related genes and transposable element activity.</title>
        <authorList>
            <person name="Grandaubert J."/>
            <person name="Bhattacharyya A."/>
            <person name="Stukenbrock E.H."/>
        </authorList>
    </citation>
    <scope>NUCLEOTIDE SEQUENCE [LARGE SCALE GENOMIC DNA]</scope>
    <source>
        <strain evidence="14 15">Zb18110</strain>
    </source>
</reference>
<feature type="chain" id="PRO_5002468203" description="laccase" evidence="10">
    <location>
        <begin position="17"/>
        <end position="581"/>
    </location>
</feature>
<dbReference type="InterPro" id="IPR002355">
    <property type="entry name" value="Cu_oxidase_Cu_BS"/>
</dbReference>
<dbReference type="InterPro" id="IPR033138">
    <property type="entry name" value="Cu_oxidase_CS"/>
</dbReference>